<dbReference type="InterPro" id="IPR014729">
    <property type="entry name" value="Rossmann-like_a/b/a_fold"/>
</dbReference>
<gene>
    <name evidence="13" type="primary">SYR1</name>
    <name evidence="13" type="ORF">LPJ53_001294</name>
</gene>
<evidence type="ECO:0000313" key="13">
    <source>
        <dbReference type="EMBL" id="KAJ1724453.1"/>
    </source>
</evidence>
<evidence type="ECO:0000256" key="5">
    <source>
        <dbReference type="ARBA" id="ARBA00022840"/>
    </source>
</evidence>
<organism evidence="13 14">
    <name type="scientific">Coemansia erecta</name>
    <dbReference type="NCBI Taxonomy" id="147472"/>
    <lineage>
        <taxon>Eukaryota</taxon>
        <taxon>Fungi</taxon>
        <taxon>Fungi incertae sedis</taxon>
        <taxon>Zoopagomycota</taxon>
        <taxon>Kickxellomycotina</taxon>
        <taxon>Kickxellomycetes</taxon>
        <taxon>Kickxellales</taxon>
        <taxon>Kickxellaceae</taxon>
        <taxon>Coemansia</taxon>
    </lineage>
</organism>
<dbReference type="FunFam" id="1.10.730.10:FF:000006">
    <property type="entry name" value="Arginyl-tRNA synthetase 2, mitochondrial"/>
    <property type="match status" value="1"/>
</dbReference>
<dbReference type="InterPro" id="IPR005148">
    <property type="entry name" value="Arg-tRNA-synth_N"/>
</dbReference>
<dbReference type="GO" id="GO:0006420">
    <property type="term" value="P:arginyl-tRNA aminoacylation"/>
    <property type="evidence" value="ECO:0007669"/>
    <property type="project" value="InterPro"/>
</dbReference>
<evidence type="ECO:0000256" key="10">
    <source>
        <dbReference type="RuleBase" id="RU363038"/>
    </source>
</evidence>
<dbReference type="InterPro" id="IPR036695">
    <property type="entry name" value="Arg-tRNA-synth_N_sf"/>
</dbReference>
<dbReference type="SMART" id="SM00836">
    <property type="entry name" value="DALR_1"/>
    <property type="match status" value="1"/>
</dbReference>
<evidence type="ECO:0000259" key="11">
    <source>
        <dbReference type="SMART" id="SM00836"/>
    </source>
</evidence>
<name>A0A9W8CUR0_9FUNG</name>
<keyword evidence="5 10" id="KW-0067">ATP-binding</keyword>
<evidence type="ECO:0000256" key="9">
    <source>
        <dbReference type="ARBA" id="ARBA00049339"/>
    </source>
</evidence>
<dbReference type="SUPFAM" id="SSF52374">
    <property type="entry name" value="Nucleotidylyl transferase"/>
    <property type="match status" value="1"/>
</dbReference>
<dbReference type="Gene3D" id="1.10.730.10">
    <property type="entry name" value="Isoleucyl-tRNA Synthetase, Domain 1"/>
    <property type="match status" value="1"/>
</dbReference>
<keyword evidence="7 10" id="KW-0030">Aminoacyl-tRNA synthetase</keyword>
<keyword evidence="3 10" id="KW-0436">Ligase</keyword>
<comment type="similarity">
    <text evidence="1 10">Belongs to the class-I aminoacyl-tRNA synthetase family.</text>
</comment>
<dbReference type="InterPro" id="IPR001412">
    <property type="entry name" value="aa-tRNA-synth_I_CS"/>
</dbReference>
<comment type="caution">
    <text evidence="13">The sequence shown here is derived from an EMBL/GenBank/DDBJ whole genome shotgun (WGS) entry which is preliminary data.</text>
</comment>
<dbReference type="PANTHER" id="PTHR11956">
    <property type="entry name" value="ARGINYL-TRNA SYNTHETASE"/>
    <property type="match status" value="1"/>
</dbReference>
<evidence type="ECO:0000256" key="7">
    <source>
        <dbReference type="ARBA" id="ARBA00023146"/>
    </source>
</evidence>
<evidence type="ECO:0000259" key="12">
    <source>
        <dbReference type="SMART" id="SM01016"/>
    </source>
</evidence>
<protein>
    <recommendedName>
        <fullName evidence="2">arginine--tRNA ligase</fullName>
        <ecNumber evidence="2">6.1.1.19</ecNumber>
    </recommendedName>
    <alternativeName>
        <fullName evidence="8">Arginyl-tRNA synthetase</fullName>
    </alternativeName>
</protein>
<dbReference type="OrthoDB" id="68056at2759"/>
<dbReference type="InterPro" id="IPR035684">
    <property type="entry name" value="ArgRS_core"/>
</dbReference>
<feature type="domain" description="Arginyl tRNA synthetase N-terminal" evidence="12">
    <location>
        <begin position="3"/>
        <end position="83"/>
    </location>
</feature>
<evidence type="ECO:0000256" key="6">
    <source>
        <dbReference type="ARBA" id="ARBA00022917"/>
    </source>
</evidence>
<dbReference type="EMBL" id="JANBOJ010000031">
    <property type="protein sequence ID" value="KAJ1724453.1"/>
    <property type="molecule type" value="Genomic_DNA"/>
</dbReference>
<dbReference type="GO" id="GO:0004814">
    <property type="term" value="F:arginine-tRNA ligase activity"/>
    <property type="evidence" value="ECO:0007669"/>
    <property type="project" value="UniProtKB-EC"/>
</dbReference>
<evidence type="ECO:0000256" key="3">
    <source>
        <dbReference type="ARBA" id="ARBA00022598"/>
    </source>
</evidence>
<dbReference type="GO" id="GO:0005524">
    <property type="term" value="F:ATP binding"/>
    <property type="evidence" value="ECO:0007669"/>
    <property type="project" value="UniProtKB-KW"/>
</dbReference>
<accession>A0A9W8CUR0</accession>
<dbReference type="SMART" id="SM01016">
    <property type="entry name" value="Arg_tRNA_synt_N"/>
    <property type="match status" value="1"/>
</dbReference>
<dbReference type="CDD" id="cd00671">
    <property type="entry name" value="ArgRS_core"/>
    <property type="match status" value="1"/>
</dbReference>
<dbReference type="GO" id="GO:0005739">
    <property type="term" value="C:mitochondrion"/>
    <property type="evidence" value="ECO:0007669"/>
    <property type="project" value="TreeGrafter"/>
</dbReference>
<keyword evidence="4 10" id="KW-0547">Nucleotide-binding</keyword>
<dbReference type="Gene3D" id="3.40.50.620">
    <property type="entry name" value="HUPs"/>
    <property type="match status" value="1"/>
</dbReference>
<evidence type="ECO:0000256" key="4">
    <source>
        <dbReference type="ARBA" id="ARBA00022741"/>
    </source>
</evidence>
<dbReference type="NCBIfam" id="TIGR00456">
    <property type="entry name" value="argS"/>
    <property type="match status" value="1"/>
</dbReference>
<evidence type="ECO:0000256" key="2">
    <source>
        <dbReference type="ARBA" id="ARBA00012837"/>
    </source>
</evidence>
<dbReference type="Pfam" id="PF00750">
    <property type="entry name" value="tRNA-synt_1d"/>
    <property type="match status" value="1"/>
</dbReference>
<dbReference type="PANTHER" id="PTHR11956:SF11">
    <property type="entry name" value="ARGININE--TRNA LIGASE, MITOCHONDRIAL-RELATED"/>
    <property type="match status" value="1"/>
</dbReference>
<dbReference type="PROSITE" id="PS00178">
    <property type="entry name" value="AA_TRNA_LIGASE_I"/>
    <property type="match status" value="1"/>
</dbReference>
<dbReference type="SUPFAM" id="SSF55190">
    <property type="entry name" value="Arginyl-tRNA synthetase (ArgRS), N-terminal 'additional' domain"/>
    <property type="match status" value="1"/>
</dbReference>
<dbReference type="Pfam" id="PF03485">
    <property type="entry name" value="Arg_tRNA_synt_N"/>
    <property type="match status" value="1"/>
</dbReference>
<dbReference type="GO" id="GO:0032543">
    <property type="term" value="P:mitochondrial translation"/>
    <property type="evidence" value="ECO:0007669"/>
    <property type="project" value="TreeGrafter"/>
</dbReference>
<evidence type="ECO:0000313" key="14">
    <source>
        <dbReference type="Proteomes" id="UP001149813"/>
    </source>
</evidence>
<keyword evidence="14" id="KW-1185">Reference proteome</keyword>
<reference evidence="13" key="1">
    <citation type="submission" date="2022-07" db="EMBL/GenBank/DDBJ databases">
        <title>Phylogenomic reconstructions and comparative analyses of Kickxellomycotina fungi.</title>
        <authorList>
            <person name="Reynolds N.K."/>
            <person name="Stajich J.E."/>
            <person name="Barry K."/>
            <person name="Grigoriev I.V."/>
            <person name="Crous P."/>
            <person name="Smith M.E."/>
        </authorList>
    </citation>
    <scope>NUCLEOTIDE SEQUENCE</scope>
    <source>
        <strain evidence="13">NBRC 32514</strain>
    </source>
</reference>
<dbReference type="InterPro" id="IPR008909">
    <property type="entry name" value="DALR_anticod-bd"/>
</dbReference>
<dbReference type="SUPFAM" id="SSF47323">
    <property type="entry name" value="Anticodon-binding domain of a subclass of class I aminoacyl-tRNA synthetases"/>
    <property type="match status" value="1"/>
</dbReference>
<dbReference type="HAMAP" id="MF_00123">
    <property type="entry name" value="Arg_tRNA_synth"/>
    <property type="match status" value="1"/>
</dbReference>
<proteinExistence type="inferred from homology"/>
<keyword evidence="6 10" id="KW-0648">Protein biosynthesis</keyword>
<dbReference type="CDD" id="cd07956">
    <property type="entry name" value="Anticodon_Ia_Arg"/>
    <property type="match status" value="1"/>
</dbReference>
<dbReference type="Pfam" id="PF05746">
    <property type="entry name" value="DALR_1"/>
    <property type="match status" value="1"/>
</dbReference>
<dbReference type="InterPro" id="IPR009080">
    <property type="entry name" value="tRNAsynth_Ia_anticodon-bd"/>
</dbReference>
<evidence type="ECO:0000256" key="8">
    <source>
        <dbReference type="ARBA" id="ARBA00033033"/>
    </source>
</evidence>
<comment type="catalytic activity">
    <reaction evidence="9">
        <text>tRNA(Arg) + L-arginine + ATP = L-arginyl-tRNA(Arg) + AMP + diphosphate</text>
        <dbReference type="Rhea" id="RHEA:20301"/>
        <dbReference type="Rhea" id="RHEA-COMP:9658"/>
        <dbReference type="Rhea" id="RHEA-COMP:9673"/>
        <dbReference type="ChEBI" id="CHEBI:30616"/>
        <dbReference type="ChEBI" id="CHEBI:32682"/>
        <dbReference type="ChEBI" id="CHEBI:33019"/>
        <dbReference type="ChEBI" id="CHEBI:78442"/>
        <dbReference type="ChEBI" id="CHEBI:78513"/>
        <dbReference type="ChEBI" id="CHEBI:456215"/>
        <dbReference type="EC" id="6.1.1.19"/>
    </reaction>
</comment>
<dbReference type="EC" id="6.1.1.19" evidence="2"/>
<dbReference type="Proteomes" id="UP001149813">
    <property type="component" value="Unassembled WGS sequence"/>
</dbReference>
<dbReference type="FunFam" id="3.40.50.620:FF:000058">
    <property type="entry name" value="Mitochondrial arginyl-tRNA synthetase"/>
    <property type="match status" value="1"/>
</dbReference>
<dbReference type="InterPro" id="IPR001278">
    <property type="entry name" value="Arg-tRNA-ligase"/>
</dbReference>
<sequence length="565" mass="64020">MFDEYKAAITSQVAALSGASPEVIASAIEFPKVTTYGDLAIAVPRLRVKGNPVQLAKTWADEFKADDQIDSAIATGPYLNFRINRALFARKVLTTVNSEGPKYGWTDTGAGKRVIVEFSSPNIAKPFHAGHLRSTIIGNFITNLYKAHGWETISMNYLGDWGKQYGLLAIGFERYGSEEELVADPIKHLYDVYVSINKDAEADPSIHDQARAYFRKMEDREEDALALWQRFRDLSIVKYRDIYARLGIDFDVYSGESQVGEGMHRAMNMLDEAGILVEDKGAVLLDLEKYKLERVLVKKSDGTALYLTRDIGAAIERFETYNFDKIIYVVSSQQDLHLKQLFKTVELLDLPYADRFQHINYGLVKGMSTRKGTVVFLEDMLRESKDNMHEVMRKTEEKYAQVENPEDIADKLGISAIVVQDMMAKRIKDYEFNWDRILSFEGDTGPYLQYAHARMCSIERRVEGTVKLNPDADFSLLSEECARDIINLLARYPDTLASTLQSLEPCNIVQYIIKLAHAVSTAVEQLWVVNQPQEIAEARLMLYHCVRVVIGNALTLIGLTPIERM</sequence>
<feature type="domain" description="DALR anticodon binding" evidence="11">
    <location>
        <begin position="448"/>
        <end position="565"/>
    </location>
</feature>
<dbReference type="PRINTS" id="PR01038">
    <property type="entry name" value="TRNASYNTHARG"/>
</dbReference>
<dbReference type="AlphaFoldDB" id="A0A9W8CUR0"/>
<dbReference type="Gene3D" id="3.30.1360.70">
    <property type="entry name" value="Arginyl tRNA synthetase N-terminal domain"/>
    <property type="match status" value="1"/>
</dbReference>
<evidence type="ECO:0000256" key="1">
    <source>
        <dbReference type="ARBA" id="ARBA00005594"/>
    </source>
</evidence>